<comment type="caution">
    <text evidence="3">The sequence shown here is derived from an EMBL/GenBank/DDBJ whole genome shotgun (WGS) entry which is preliminary data.</text>
</comment>
<dbReference type="OrthoDB" id="5046242at2759"/>
<dbReference type="SUPFAM" id="SSF51905">
    <property type="entry name" value="FAD/NAD(P)-binding domain"/>
    <property type="match status" value="1"/>
</dbReference>
<dbReference type="PANTHER" id="PTHR42923">
    <property type="entry name" value="PROTOPORPHYRINOGEN OXIDASE"/>
    <property type="match status" value="1"/>
</dbReference>
<sequence>MMMCPTMWSFVLPLLALFLLSASVSALPHPRHEHQKPPVCIIGAGPAGLSAAGRLEAKGTKAVIFDKQKEVGGKCQAWYDDQGVFHPLGAAFFSNATYPETIKILNQTNVSIQPFALAGARDMFRYNYTSGIIEENPALAPQFLARVSAEIPRYIALWNQRFRPISVTNYKLGVPDEFTVSGAEWFRQNNFTALPILLVNPVALYGYGDINIVPALYILQYFTPDILTAFVGLHGVYYMDFHKMFVEYTKNQLCKTPIHTSSEVRCVDRSGDNPVVTYTEPKGKYVKWKKQECSSVIFAFPPNLENLERVGLDMTELEYNTFHNVTTHQYYSSAVEFALPFGVSYIANTTSPMVPPPNDGEPVAVLRLTENSNVSVAWSWGPYEFQTEEAARKLLVKSMSAINKDPRNATAPPQPFCDADVKAFKKWDYFPHFESDALREGAYEKLTRLQGRKKTYWASGLSGMEIVEWAVRGGHDVIDSYF</sequence>
<dbReference type="Proteomes" id="UP000800039">
    <property type="component" value="Unassembled WGS sequence"/>
</dbReference>
<gene>
    <name evidence="3" type="ORF">K460DRAFT_321513</name>
</gene>
<evidence type="ECO:0000313" key="3">
    <source>
        <dbReference type="EMBL" id="KAF1840902.1"/>
    </source>
</evidence>
<dbReference type="InterPro" id="IPR002937">
    <property type="entry name" value="Amino_oxidase"/>
</dbReference>
<keyword evidence="1" id="KW-0732">Signal</keyword>
<reference evidence="3" key="1">
    <citation type="submission" date="2020-01" db="EMBL/GenBank/DDBJ databases">
        <authorList>
            <consortium name="DOE Joint Genome Institute"/>
            <person name="Haridas S."/>
            <person name="Albert R."/>
            <person name="Binder M."/>
            <person name="Bloem J."/>
            <person name="Labutti K."/>
            <person name="Salamov A."/>
            <person name="Andreopoulos B."/>
            <person name="Baker S.E."/>
            <person name="Barry K."/>
            <person name="Bills G."/>
            <person name="Bluhm B.H."/>
            <person name="Cannon C."/>
            <person name="Castanera R."/>
            <person name="Culley D.E."/>
            <person name="Daum C."/>
            <person name="Ezra D."/>
            <person name="Gonzalez J.B."/>
            <person name="Henrissat B."/>
            <person name="Kuo A."/>
            <person name="Liang C."/>
            <person name="Lipzen A."/>
            <person name="Lutzoni F."/>
            <person name="Magnuson J."/>
            <person name="Mondo S."/>
            <person name="Nolan M."/>
            <person name="Ohm R."/>
            <person name="Pangilinan J."/>
            <person name="Park H.-J."/>
            <person name="Ramirez L."/>
            <person name="Alfaro M."/>
            <person name="Sun H."/>
            <person name="Tritt A."/>
            <person name="Yoshinaga Y."/>
            <person name="Zwiers L.-H."/>
            <person name="Turgeon B.G."/>
            <person name="Goodwin S.B."/>
            <person name="Spatafora J.W."/>
            <person name="Crous P.W."/>
            <person name="Grigoriev I.V."/>
        </authorList>
    </citation>
    <scope>NUCLEOTIDE SEQUENCE</scope>
    <source>
        <strain evidence="3">CBS 394.84</strain>
    </source>
</reference>
<dbReference type="InterPro" id="IPR036188">
    <property type="entry name" value="FAD/NAD-bd_sf"/>
</dbReference>
<dbReference type="Gene3D" id="3.30.70.1990">
    <property type="match status" value="1"/>
</dbReference>
<dbReference type="Gene3D" id="1.10.405.20">
    <property type="match status" value="1"/>
</dbReference>
<evidence type="ECO:0000256" key="1">
    <source>
        <dbReference type="SAM" id="SignalP"/>
    </source>
</evidence>
<dbReference type="AlphaFoldDB" id="A0A9P4G8B9"/>
<keyword evidence="4" id="KW-1185">Reference proteome</keyword>
<name>A0A9P4G8B9_9PLEO</name>
<protein>
    <submittedName>
        <fullName evidence="3">FAD/NAD(P)-binding domain-containing protein</fullName>
    </submittedName>
</protein>
<dbReference type="PRINTS" id="PR00419">
    <property type="entry name" value="ADXRDTASE"/>
</dbReference>
<feature type="domain" description="Amine oxidase" evidence="2">
    <location>
        <begin position="47"/>
        <end position="303"/>
    </location>
</feature>
<accession>A0A9P4G8B9</accession>
<dbReference type="GO" id="GO:0016491">
    <property type="term" value="F:oxidoreductase activity"/>
    <property type="evidence" value="ECO:0007669"/>
    <property type="project" value="InterPro"/>
</dbReference>
<feature type="signal peptide" evidence="1">
    <location>
        <begin position="1"/>
        <end position="26"/>
    </location>
</feature>
<dbReference type="Pfam" id="PF01593">
    <property type="entry name" value="Amino_oxidase"/>
    <property type="match status" value="1"/>
</dbReference>
<organism evidence="3 4">
    <name type="scientific">Cucurbitaria berberidis CBS 394.84</name>
    <dbReference type="NCBI Taxonomy" id="1168544"/>
    <lineage>
        <taxon>Eukaryota</taxon>
        <taxon>Fungi</taxon>
        <taxon>Dikarya</taxon>
        <taxon>Ascomycota</taxon>
        <taxon>Pezizomycotina</taxon>
        <taxon>Dothideomycetes</taxon>
        <taxon>Pleosporomycetidae</taxon>
        <taxon>Pleosporales</taxon>
        <taxon>Pleosporineae</taxon>
        <taxon>Cucurbitariaceae</taxon>
        <taxon>Cucurbitaria</taxon>
    </lineage>
</organism>
<dbReference type="InterPro" id="IPR050464">
    <property type="entry name" value="Zeta_carotene_desat/Oxidored"/>
</dbReference>
<dbReference type="EMBL" id="ML976619">
    <property type="protein sequence ID" value="KAF1840902.1"/>
    <property type="molecule type" value="Genomic_DNA"/>
</dbReference>
<dbReference type="GeneID" id="63847735"/>
<proteinExistence type="predicted"/>
<evidence type="ECO:0000259" key="2">
    <source>
        <dbReference type="Pfam" id="PF01593"/>
    </source>
</evidence>
<feature type="chain" id="PRO_5040273038" evidence="1">
    <location>
        <begin position="27"/>
        <end position="482"/>
    </location>
</feature>
<dbReference type="RefSeq" id="XP_040783465.1">
    <property type="nucleotide sequence ID" value="XM_040930483.1"/>
</dbReference>
<evidence type="ECO:0000313" key="4">
    <source>
        <dbReference type="Proteomes" id="UP000800039"/>
    </source>
</evidence>
<dbReference type="Gene3D" id="3.50.50.60">
    <property type="entry name" value="FAD/NAD(P)-binding domain"/>
    <property type="match status" value="1"/>
</dbReference>